<evidence type="ECO:0000313" key="2">
    <source>
        <dbReference type="Proteomes" id="UP000241818"/>
    </source>
</evidence>
<dbReference type="InParanoid" id="A0A2T3AZF0"/>
<dbReference type="AlphaFoldDB" id="A0A2T3AZF0"/>
<keyword evidence="2" id="KW-1185">Reference proteome</keyword>
<proteinExistence type="predicted"/>
<dbReference type="OrthoDB" id="3435749at2759"/>
<sequence>MALPSITPEVYLLSLITSNSSKKRKITPSSEASSPKRLAVIAGPDAAQIPEHIIQRFFQAEFAPNRRIDAGPLPIPNPLFQGTLAQTDQPWQLLRHIILPFDLRTDPDAFYQPENRDILASIFPGNHGLSMDGMFLYFLQKAAPPKPWPRTIAGLPPYFAPEIGPQHTPRPFGFLVQQENDSIAEDQNGRDMEDWEPLFYIIQSHFRALGIGITEVMYWGNYVIIVLEHRDTDVTKLPRKAANIACTYLYDDEIGRPSAPQARRIMDPTFNRARFSRLTPGNPDESEYKTLQPGVRVTSACMTSKPNTFMSTTAGALVSDLAGNEFMTVASHRFPDECGTKVTHPLPVGGRTVGELIMEVTHTGIGLVKLADTERFSNVTFQSESISESTRLKKLSSVKKLQVGDFVYLDSPDTGSLEGSFMGSSFQRIPVDDHSNPQQRIPDDDHSNPQQLWVFTAWVYMGQGSASTLPDSMCGSTIWTSKGEVIAFFRHALKSGVMKDWCVGIAADELMKRGYKLVDGTES</sequence>
<name>A0A2T3AZF0_AMORE</name>
<gene>
    <name evidence="1" type="ORF">M430DRAFT_66909</name>
</gene>
<dbReference type="GeneID" id="36577337"/>
<dbReference type="Proteomes" id="UP000241818">
    <property type="component" value="Unassembled WGS sequence"/>
</dbReference>
<evidence type="ECO:0000313" key="1">
    <source>
        <dbReference type="EMBL" id="PSS16538.1"/>
    </source>
</evidence>
<accession>A0A2T3AZF0</accession>
<organism evidence="1 2">
    <name type="scientific">Amorphotheca resinae ATCC 22711</name>
    <dbReference type="NCBI Taxonomy" id="857342"/>
    <lineage>
        <taxon>Eukaryota</taxon>
        <taxon>Fungi</taxon>
        <taxon>Dikarya</taxon>
        <taxon>Ascomycota</taxon>
        <taxon>Pezizomycotina</taxon>
        <taxon>Leotiomycetes</taxon>
        <taxon>Helotiales</taxon>
        <taxon>Amorphothecaceae</taxon>
        <taxon>Amorphotheca</taxon>
    </lineage>
</organism>
<protein>
    <submittedName>
        <fullName evidence="1">Uncharacterized protein</fullName>
    </submittedName>
</protein>
<reference evidence="1 2" key="1">
    <citation type="journal article" date="2018" name="New Phytol.">
        <title>Comparative genomics and transcriptomics depict ericoid mycorrhizal fungi as versatile saprotrophs and plant mutualists.</title>
        <authorList>
            <person name="Martino E."/>
            <person name="Morin E."/>
            <person name="Grelet G.A."/>
            <person name="Kuo A."/>
            <person name="Kohler A."/>
            <person name="Daghino S."/>
            <person name="Barry K.W."/>
            <person name="Cichocki N."/>
            <person name="Clum A."/>
            <person name="Dockter R.B."/>
            <person name="Hainaut M."/>
            <person name="Kuo R.C."/>
            <person name="LaButti K."/>
            <person name="Lindahl B.D."/>
            <person name="Lindquist E.A."/>
            <person name="Lipzen A."/>
            <person name="Khouja H.R."/>
            <person name="Magnuson J."/>
            <person name="Murat C."/>
            <person name="Ohm R.A."/>
            <person name="Singer S.W."/>
            <person name="Spatafora J.W."/>
            <person name="Wang M."/>
            <person name="Veneault-Fourrey C."/>
            <person name="Henrissat B."/>
            <person name="Grigoriev I.V."/>
            <person name="Martin F.M."/>
            <person name="Perotto S."/>
        </authorList>
    </citation>
    <scope>NUCLEOTIDE SEQUENCE [LARGE SCALE GENOMIC DNA]</scope>
    <source>
        <strain evidence="1 2">ATCC 22711</strain>
    </source>
</reference>
<dbReference type="STRING" id="857342.A0A2T3AZF0"/>
<dbReference type="EMBL" id="KZ679012">
    <property type="protein sequence ID" value="PSS16538.1"/>
    <property type="molecule type" value="Genomic_DNA"/>
</dbReference>
<dbReference type="RefSeq" id="XP_024720046.1">
    <property type="nucleotide sequence ID" value="XM_024869256.1"/>
</dbReference>